<feature type="domain" description="TerD" evidence="2">
    <location>
        <begin position="11"/>
        <end position="193"/>
    </location>
</feature>
<protein>
    <submittedName>
        <fullName evidence="3">TerD-like tellurite resistance protein</fullName>
    </submittedName>
</protein>
<dbReference type="InterPro" id="IPR003325">
    <property type="entry name" value="TerD"/>
</dbReference>
<evidence type="ECO:0000259" key="2">
    <source>
        <dbReference type="Pfam" id="PF02342"/>
    </source>
</evidence>
<reference evidence="3 4" key="1">
    <citation type="submission" date="2020-01" db="EMBL/GenBank/DDBJ databases">
        <title>Patterns of diversity and host range of bacteriophage communities associated with bean-nodulatin bacteria.</title>
        <authorList>
            <person name="Vann Cauwenberghe J."/>
            <person name="Santamaria R.I."/>
            <person name="Bustos P."/>
            <person name="Juarez S."/>
            <person name="Gonzalez V."/>
        </authorList>
    </citation>
    <scope>NUCLEOTIDE SEQUENCE [LARGE SCALE GENOMIC DNA]</scope>
    <source>
        <strain evidence="4">RHph</strain>
    </source>
</reference>
<dbReference type="Gene3D" id="2.60.60.30">
    <property type="entry name" value="sav2460 like domains"/>
    <property type="match status" value="1"/>
</dbReference>
<dbReference type="InterPro" id="IPR051324">
    <property type="entry name" value="Stress/Tellurium_Resist"/>
</dbReference>
<accession>A0A7S5UXE7</accession>
<proteinExistence type="inferred from homology"/>
<dbReference type="PANTHER" id="PTHR32097">
    <property type="entry name" value="CAMP-BINDING PROTEIN 1-RELATED"/>
    <property type="match status" value="1"/>
</dbReference>
<organism evidence="3 4">
    <name type="scientific">Rhizobium phage RHph_Y65</name>
    <dbReference type="NCBI Taxonomy" id="2509785"/>
    <lineage>
        <taxon>Viruses</taxon>
        <taxon>Duplodnaviria</taxon>
        <taxon>Heunggongvirae</taxon>
        <taxon>Uroviricota</taxon>
        <taxon>Caudoviricetes</taxon>
        <taxon>Kleczkowskaviridae</taxon>
        <taxon>Cuauhnahuacvirus</taxon>
        <taxon>Cuauhnahuacvirus Y65</taxon>
    </lineage>
</organism>
<name>A0A7S5UXE7_9CAUD</name>
<keyword evidence="4" id="KW-1185">Reference proteome</keyword>
<dbReference type="PANTHER" id="PTHR32097:SF4">
    <property type="entry name" value="GENERAL STRESS PROTEIN 16U"/>
    <property type="match status" value="1"/>
</dbReference>
<evidence type="ECO:0000256" key="1">
    <source>
        <dbReference type="ARBA" id="ARBA00008775"/>
    </source>
</evidence>
<dbReference type="CDD" id="cd06974">
    <property type="entry name" value="TerD_like"/>
    <property type="match status" value="1"/>
</dbReference>
<evidence type="ECO:0000313" key="3">
    <source>
        <dbReference type="EMBL" id="QIG72789.1"/>
    </source>
</evidence>
<dbReference type="Proteomes" id="UP000655883">
    <property type="component" value="Segment"/>
</dbReference>
<dbReference type="Pfam" id="PF02342">
    <property type="entry name" value="TerD"/>
    <property type="match status" value="1"/>
</dbReference>
<sequence length="194" mass="20932">MIVLDLNKDAGIVLDLSKEDPTLETLKIKLDWNPHPVHGASLTDGFDLDIFAYVLNEQGKITSGSDVVFFNNKNFANGAIVLPKDNRTGEGDDDEELLITTSKIPADKKSVAIYVTIHKATERGHHFGMVSGASLQFINADSGKIIAKYDLTANYSGNTAFFGGILSVENGKGKFQSNGEAADADPNQIAQLYV</sequence>
<gene>
    <name evidence="3" type="ORF">EVB97_231</name>
</gene>
<comment type="similarity">
    <text evidence="1">Belongs to the CAPAB/TerDEXZ family.</text>
</comment>
<dbReference type="EMBL" id="MN988525">
    <property type="protein sequence ID" value="QIG72789.1"/>
    <property type="molecule type" value="Genomic_DNA"/>
</dbReference>
<evidence type="ECO:0000313" key="4">
    <source>
        <dbReference type="Proteomes" id="UP000655883"/>
    </source>
</evidence>